<proteinExistence type="predicted"/>
<evidence type="ECO:0000313" key="2">
    <source>
        <dbReference type="Proteomes" id="UP001056120"/>
    </source>
</evidence>
<sequence>MMTAVMVVGGCTTVGGGVEQGFRHGANNCLQVSGYGRILAWKRHYSDRCAGIRKDARVGAYTTDDSA</sequence>
<name>A0ACB8YN83_9ASTR</name>
<dbReference type="Proteomes" id="UP001056120">
    <property type="component" value="Linkage Group LG27"/>
</dbReference>
<protein>
    <submittedName>
        <fullName evidence="1">Uncharacterized protein</fullName>
    </submittedName>
</protein>
<gene>
    <name evidence="1" type="ORF">L1987_80662</name>
</gene>
<organism evidence="1 2">
    <name type="scientific">Smallanthus sonchifolius</name>
    <dbReference type="NCBI Taxonomy" id="185202"/>
    <lineage>
        <taxon>Eukaryota</taxon>
        <taxon>Viridiplantae</taxon>
        <taxon>Streptophyta</taxon>
        <taxon>Embryophyta</taxon>
        <taxon>Tracheophyta</taxon>
        <taxon>Spermatophyta</taxon>
        <taxon>Magnoliopsida</taxon>
        <taxon>eudicotyledons</taxon>
        <taxon>Gunneridae</taxon>
        <taxon>Pentapetalae</taxon>
        <taxon>asterids</taxon>
        <taxon>campanulids</taxon>
        <taxon>Asterales</taxon>
        <taxon>Asteraceae</taxon>
        <taxon>Asteroideae</taxon>
        <taxon>Heliantheae alliance</taxon>
        <taxon>Millerieae</taxon>
        <taxon>Smallanthus</taxon>
    </lineage>
</organism>
<accession>A0ACB8YN83</accession>
<dbReference type="EMBL" id="CM042044">
    <property type="protein sequence ID" value="KAI3686972.1"/>
    <property type="molecule type" value="Genomic_DNA"/>
</dbReference>
<keyword evidence="2" id="KW-1185">Reference proteome</keyword>
<evidence type="ECO:0000313" key="1">
    <source>
        <dbReference type="EMBL" id="KAI3686972.1"/>
    </source>
</evidence>
<reference evidence="1 2" key="2">
    <citation type="journal article" date="2022" name="Mol. Ecol. Resour.">
        <title>The genomes of chicory, endive, great burdock and yacon provide insights into Asteraceae paleo-polyploidization history and plant inulin production.</title>
        <authorList>
            <person name="Fan W."/>
            <person name="Wang S."/>
            <person name="Wang H."/>
            <person name="Wang A."/>
            <person name="Jiang F."/>
            <person name="Liu H."/>
            <person name="Zhao H."/>
            <person name="Xu D."/>
            <person name="Zhang Y."/>
        </authorList>
    </citation>
    <scope>NUCLEOTIDE SEQUENCE [LARGE SCALE GENOMIC DNA]</scope>
    <source>
        <strain evidence="2">cv. Yunnan</strain>
        <tissue evidence="1">Leaves</tissue>
    </source>
</reference>
<comment type="caution">
    <text evidence="1">The sequence shown here is derived from an EMBL/GenBank/DDBJ whole genome shotgun (WGS) entry which is preliminary data.</text>
</comment>
<reference evidence="2" key="1">
    <citation type="journal article" date="2022" name="Mol. Ecol. Resour.">
        <title>The genomes of chicory, endive, great burdock and yacon provide insights into Asteraceae palaeo-polyploidization history and plant inulin production.</title>
        <authorList>
            <person name="Fan W."/>
            <person name="Wang S."/>
            <person name="Wang H."/>
            <person name="Wang A."/>
            <person name="Jiang F."/>
            <person name="Liu H."/>
            <person name="Zhao H."/>
            <person name="Xu D."/>
            <person name="Zhang Y."/>
        </authorList>
    </citation>
    <scope>NUCLEOTIDE SEQUENCE [LARGE SCALE GENOMIC DNA]</scope>
    <source>
        <strain evidence="2">cv. Yunnan</strain>
    </source>
</reference>